<feature type="transmembrane region" description="Helical" evidence="1">
    <location>
        <begin position="132"/>
        <end position="150"/>
    </location>
</feature>
<reference evidence="3 4" key="1">
    <citation type="submission" date="2020-10" db="EMBL/GenBank/DDBJ databases">
        <title>Connecting structure to function with the recovery of over 1000 high-quality activated sludge metagenome-assembled genomes encoding full-length rRNA genes using long-read sequencing.</title>
        <authorList>
            <person name="Singleton C.M."/>
            <person name="Petriglieri F."/>
            <person name="Kristensen J.M."/>
            <person name="Kirkegaard R.H."/>
            <person name="Michaelsen T.Y."/>
            <person name="Andersen M.H."/>
            <person name="Karst S.M."/>
            <person name="Dueholm M.S."/>
            <person name="Nielsen P.H."/>
            <person name="Albertsen M."/>
        </authorList>
    </citation>
    <scope>NUCLEOTIDE SEQUENCE [LARGE SCALE GENOMIC DNA]</scope>
    <source>
        <strain evidence="3">Ega_18-Q3-R5-49_MAXAC.001</strain>
    </source>
</reference>
<dbReference type="PANTHER" id="PTHR36435:SF1">
    <property type="entry name" value="CAAX AMINO TERMINAL PROTEASE FAMILY PROTEIN"/>
    <property type="match status" value="1"/>
</dbReference>
<dbReference type="GO" id="GO:0080120">
    <property type="term" value="P:CAAX-box protein maturation"/>
    <property type="evidence" value="ECO:0007669"/>
    <property type="project" value="UniProtKB-ARBA"/>
</dbReference>
<evidence type="ECO:0000313" key="4">
    <source>
        <dbReference type="Proteomes" id="UP000726105"/>
    </source>
</evidence>
<dbReference type="GO" id="GO:0004175">
    <property type="term" value="F:endopeptidase activity"/>
    <property type="evidence" value="ECO:0007669"/>
    <property type="project" value="UniProtKB-ARBA"/>
</dbReference>
<dbReference type="InterPro" id="IPR003675">
    <property type="entry name" value="Rce1/LyrA-like_dom"/>
</dbReference>
<evidence type="ECO:0000313" key="3">
    <source>
        <dbReference type="EMBL" id="MBK7274264.1"/>
    </source>
</evidence>
<feature type="transmembrane region" description="Helical" evidence="1">
    <location>
        <begin position="106"/>
        <end position="126"/>
    </location>
</feature>
<comment type="caution">
    <text evidence="3">The sequence shown here is derived from an EMBL/GenBank/DDBJ whole genome shotgun (WGS) entry which is preliminary data.</text>
</comment>
<keyword evidence="3" id="KW-0645">Protease</keyword>
<keyword evidence="3" id="KW-0482">Metalloprotease</keyword>
<keyword evidence="3" id="KW-0378">Hydrolase</keyword>
<dbReference type="AlphaFoldDB" id="A0A935IQH5"/>
<feature type="domain" description="CAAX prenyl protease 2/Lysostaphin resistance protein A-like" evidence="2">
    <location>
        <begin position="80"/>
        <end position="169"/>
    </location>
</feature>
<gene>
    <name evidence="3" type="ORF">IPI13_14220</name>
</gene>
<feature type="transmembrane region" description="Helical" evidence="1">
    <location>
        <begin position="39"/>
        <end position="57"/>
    </location>
</feature>
<dbReference type="Pfam" id="PF02517">
    <property type="entry name" value="Rce1-like"/>
    <property type="match status" value="1"/>
</dbReference>
<dbReference type="EMBL" id="JADJIB010000005">
    <property type="protein sequence ID" value="MBK7274264.1"/>
    <property type="molecule type" value="Genomic_DNA"/>
</dbReference>
<accession>A0A935IQH5</accession>
<dbReference type="Proteomes" id="UP000726105">
    <property type="component" value="Unassembled WGS sequence"/>
</dbReference>
<keyword evidence="1" id="KW-0812">Transmembrane</keyword>
<dbReference type="PANTHER" id="PTHR36435">
    <property type="entry name" value="SLR1288 PROTEIN"/>
    <property type="match status" value="1"/>
</dbReference>
<organism evidence="3 4">
    <name type="scientific">Candidatus Phosphoribacter hodrii</name>
    <dbReference type="NCBI Taxonomy" id="2953743"/>
    <lineage>
        <taxon>Bacteria</taxon>
        <taxon>Bacillati</taxon>
        <taxon>Actinomycetota</taxon>
        <taxon>Actinomycetes</taxon>
        <taxon>Micrococcales</taxon>
        <taxon>Dermatophilaceae</taxon>
        <taxon>Candidatus Phosphoribacter</taxon>
    </lineage>
</organism>
<name>A0A935IQH5_9MICO</name>
<dbReference type="GO" id="GO:0008237">
    <property type="term" value="F:metallopeptidase activity"/>
    <property type="evidence" value="ECO:0007669"/>
    <property type="project" value="UniProtKB-KW"/>
</dbReference>
<feature type="transmembrane region" description="Helical" evidence="1">
    <location>
        <begin position="162"/>
        <end position="181"/>
    </location>
</feature>
<evidence type="ECO:0000256" key="1">
    <source>
        <dbReference type="SAM" id="Phobius"/>
    </source>
</evidence>
<dbReference type="InterPro" id="IPR052710">
    <property type="entry name" value="CAAX_protease"/>
</dbReference>
<evidence type="ECO:0000259" key="2">
    <source>
        <dbReference type="Pfam" id="PF02517"/>
    </source>
</evidence>
<proteinExistence type="predicted"/>
<protein>
    <submittedName>
        <fullName evidence="3">CPBP family intramembrane metalloprotease</fullName>
    </submittedName>
</protein>
<sequence length="182" mass="18739">MIEFVLLSIPSLIYALVKRGKTSDWQRVLALVWPTARGWGLGIGAAVVGAGLGWLALRGVPPEVMTAQGTTGAITSVVGGLMVALRAVGEEVFFRGFLQGLAERRWGAVAGVVIQAVVFTLPHLALLTVNTALAPLVVTQAVTGVILGWVRLRTGSIAPTSLAHVIVNLASGLAMAAGVAVA</sequence>
<keyword evidence="1" id="KW-1133">Transmembrane helix</keyword>
<keyword evidence="1" id="KW-0472">Membrane</keyword>